<keyword evidence="2" id="KW-1185">Reference proteome</keyword>
<organism evidence="1 2">
    <name type="scientific">Macrosiphum euphorbiae</name>
    <name type="common">potato aphid</name>
    <dbReference type="NCBI Taxonomy" id="13131"/>
    <lineage>
        <taxon>Eukaryota</taxon>
        <taxon>Metazoa</taxon>
        <taxon>Ecdysozoa</taxon>
        <taxon>Arthropoda</taxon>
        <taxon>Hexapoda</taxon>
        <taxon>Insecta</taxon>
        <taxon>Pterygota</taxon>
        <taxon>Neoptera</taxon>
        <taxon>Paraneoptera</taxon>
        <taxon>Hemiptera</taxon>
        <taxon>Sternorrhyncha</taxon>
        <taxon>Aphidomorpha</taxon>
        <taxon>Aphidoidea</taxon>
        <taxon>Aphididae</taxon>
        <taxon>Macrosiphini</taxon>
        <taxon>Macrosiphum</taxon>
    </lineage>
</organism>
<dbReference type="AlphaFoldDB" id="A0AAV0VTK7"/>
<accession>A0AAV0VTK7</accession>
<name>A0AAV0VTK7_9HEMI</name>
<sequence length="319" mass="36255">MKKTQSLRISNREKKSNYTFSTYPIRPKTSKRKIDNNIKEKLFQAKIQTYKAKQKALLDNIKELIKAYKKCIKTSNQSSQPKSKYFEDIELVVVRIVDEAFGSRAQVHDRIDEETVEGRKESTFSMLEVSDIRVWDSRSPDDEVLKSIAERLLIVHGRLRAETRRLAADRERLRSLIAQSASSAELARALDGDLQATGVPTAVLQKRDLVEIMTRVRDALSANHGHMPSVAGNSCCGRRLHSAMATQELRELRTRLAVVKDRLRAAEKDKRDLLGIVERSRSDPTTVESLRAVLGKEKEKNNHLQSVVDDMFIAVSRDA</sequence>
<gene>
    <name evidence="1" type="ORF">MEUPH1_LOCUS2980</name>
</gene>
<proteinExistence type="predicted"/>
<comment type="caution">
    <text evidence="1">The sequence shown here is derived from an EMBL/GenBank/DDBJ whole genome shotgun (WGS) entry which is preliminary data.</text>
</comment>
<protein>
    <submittedName>
        <fullName evidence="1">Uncharacterized protein</fullName>
    </submittedName>
</protein>
<evidence type="ECO:0000313" key="1">
    <source>
        <dbReference type="EMBL" id="CAI6346031.1"/>
    </source>
</evidence>
<reference evidence="1 2" key="1">
    <citation type="submission" date="2023-01" db="EMBL/GenBank/DDBJ databases">
        <authorList>
            <person name="Whitehead M."/>
        </authorList>
    </citation>
    <scope>NUCLEOTIDE SEQUENCE [LARGE SCALE GENOMIC DNA]</scope>
</reference>
<dbReference type="Proteomes" id="UP001160148">
    <property type="component" value="Unassembled WGS sequence"/>
</dbReference>
<evidence type="ECO:0000313" key="2">
    <source>
        <dbReference type="Proteomes" id="UP001160148"/>
    </source>
</evidence>
<dbReference type="EMBL" id="CARXXK010000001">
    <property type="protein sequence ID" value="CAI6346031.1"/>
    <property type="molecule type" value="Genomic_DNA"/>
</dbReference>